<name>A0A6N9Q0D6_9BACL</name>
<protein>
    <submittedName>
        <fullName evidence="2">Proline racemase</fullName>
    </submittedName>
</protein>
<dbReference type="OrthoDB" id="181267at2"/>
<evidence type="ECO:0000313" key="3">
    <source>
        <dbReference type="Proteomes" id="UP000448943"/>
    </source>
</evidence>
<sequence length="328" mass="36659">MEMIKHFTTTDLHSSGEPLRVITGGIPFIMGETMLEKQGYFNEHFDYVKKILLSEPRGHLGMKGCIITPPIFKESNFGVLFINHDEDNSICSHSIIAVTTYMLETGIVQLNENKQVIIDTPSGNVITNPVCKGSQVREVSLNHLSAYVYKHNIVIHSLGKELTIDLVLSDFFYVTINAADLGLNVNIDQLPELKKWSHIIKKEIEELKLIKEENQMIKGIIFSDSPHHCDSNLRYVTIFENGQIERSPYGAGAGPLLAQLHHKGKLGIGEHITLESIVGVRTICSISLDHNKKTKSIVPHICGRAFITGMHQFVVDPSDPLIEGFLLK</sequence>
<dbReference type="PIRSF" id="PIRSF029792">
    <property type="entry name" value="Pro_racemase"/>
    <property type="match status" value="1"/>
</dbReference>
<evidence type="ECO:0000313" key="2">
    <source>
        <dbReference type="EMBL" id="NBI28737.1"/>
    </source>
</evidence>
<comment type="similarity">
    <text evidence="1">Belongs to the proline racemase family.</text>
</comment>
<dbReference type="Proteomes" id="UP000448943">
    <property type="component" value="Unassembled WGS sequence"/>
</dbReference>
<dbReference type="GO" id="GO:0047580">
    <property type="term" value="F:4-hydroxyproline epimerase activity"/>
    <property type="evidence" value="ECO:0007669"/>
    <property type="project" value="TreeGrafter"/>
</dbReference>
<accession>A0A6N9Q0D6</accession>
<dbReference type="SUPFAM" id="SSF54506">
    <property type="entry name" value="Diaminopimelate epimerase-like"/>
    <property type="match status" value="1"/>
</dbReference>
<reference evidence="2 3" key="1">
    <citation type="submission" date="2019-01" db="EMBL/GenBank/DDBJ databases">
        <title>Chengkuizengella sp. nov., isolated from deep-sea sediment of East Pacific Ocean.</title>
        <authorList>
            <person name="Yang J."/>
            <person name="Lai Q."/>
            <person name="Shao Z."/>
        </authorList>
    </citation>
    <scope>NUCLEOTIDE SEQUENCE [LARGE SCALE GENOMIC DNA]</scope>
    <source>
        <strain evidence="2 3">YPA3-1-1</strain>
    </source>
</reference>
<evidence type="ECO:0000256" key="1">
    <source>
        <dbReference type="ARBA" id="ARBA00007529"/>
    </source>
</evidence>
<dbReference type="AlphaFoldDB" id="A0A6N9Q0D6"/>
<dbReference type="PANTHER" id="PTHR33442:SF1">
    <property type="entry name" value="TRANS-3-HYDROXY-L-PROLINE DEHYDRATASE"/>
    <property type="match status" value="1"/>
</dbReference>
<dbReference type="Gene3D" id="3.10.310.10">
    <property type="entry name" value="Diaminopimelate Epimerase, Chain A, domain 1"/>
    <property type="match status" value="2"/>
</dbReference>
<dbReference type="PANTHER" id="PTHR33442">
    <property type="entry name" value="TRANS-3-HYDROXY-L-PROLINE DEHYDRATASE"/>
    <property type="match status" value="1"/>
</dbReference>
<organism evidence="2 3">
    <name type="scientific">Chengkuizengella marina</name>
    <dbReference type="NCBI Taxonomy" id="2507566"/>
    <lineage>
        <taxon>Bacteria</taxon>
        <taxon>Bacillati</taxon>
        <taxon>Bacillota</taxon>
        <taxon>Bacilli</taxon>
        <taxon>Bacillales</taxon>
        <taxon>Paenibacillaceae</taxon>
        <taxon>Chengkuizengella</taxon>
    </lineage>
</organism>
<comment type="caution">
    <text evidence="2">The sequence shown here is derived from an EMBL/GenBank/DDBJ whole genome shotgun (WGS) entry which is preliminary data.</text>
</comment>
<proteinExistence type="inferred from homology"/>
<gene>
    <name evidence="2" type="ORF">ERL59_07180</name>
</gene>
<dbReference type="SFLD" id="SFLDS00028">
    <property type="entry name" value="Proline_Racemase"/>
    <property type="match status" value="1"/>
</dbReference>
<dbReference type="Pfam" id="PF05544">
    <property type="entry name" value="Pro_racemase"/>
    <property type="match status" value="1"/>
</dbReference>
<keyword evidence="3" id="KW-1185">Reference proteome</keyword>
<dbReference type="InterPro" id="IPR008794">
    <property type="entry name" value="Pro_racemase_fam"/>
</dbReference>
<dbReference type="EMBL" id="SIJB01000017">
    <property type="protein sequence ID" value="NBI28737.1"/>
    <property type="molecule type" value="Genomic_DNA"/>
</dbReference>